<gene>
    <name evidence="12" type="ORF">UFOPK1762_01402</name>
    <name evidence="11" type="ORF">UFOPK3331_02150</name>
</gene>
<feature type="domain" description="Formamidopyrimidine-DNA glycosylase catalytic" evidence="10">
    <location>
        <begin position="2"/>
        <end position="126"/>
    </location>
</feature>
<keyword evidence="7" id="KW-0456">Lyase</keyword>
<dbReference type="PANTHER" id="PTHR22993:SF9">
    <property type="entry name" value="FORMAMIDOPYRIMIDINE-DNA GLYCOSYLASE"/>
    <property type="match status" value="1"/>
</dbReference>
<evidence type="ECO:0000256" key="8">
    <source>
        <dbReference type="ARBA" id="ARBA00023268"/>
    </source>
</evidence>
<keyword evidence="9" id="KW-0326">Glycosidase</keyword>
<evidence type="ECO:0000256" key="7">
    <source>
        <dbReference type="ARBA" id="ARBA00023239"/>
    </source>
</evidence>
<dbReference type="Gene3D" id="3.20.190.10">
    <property type="entry name" value="MutM-like, N-terminal"/>
    <property type="match status" value="1"/>
</dbReference>
<proteinExistence type="inferred from homology"/>
<keyword evidence="4" id="KW-0378">Hydrolase</keyword>
<dbReference type="GO" id="GO:0006284">
    <property type="term" value="P:base-excision repair"/>
    <property type="evidence" value="ECO:0007669"/>
    <property type="project" value="InterPro"/>
</dbReference>
<protein>
    <submittedName>
        <fullName evidence="11">Unannotated protein</fullName>
    </submittedName>
</protein>
<dbReference type="EMBL" id="CAESAL010000156">
    <property type="protein sequence ID" value="CAB4347220.1"/>
    <property type="molecule type" value="Genomic_DNA"/>
</dbReference>
<evidence type="ECO:0000259" key="10">
    <source>
        <dbReference type="PROSITE" id="PS51068"/>
    </source>
</evidence>
<reference evidence="11" key="1">
    <citation type="submission" date="2020-05" db="EMBL/GenBank/DDBJ databases">
        <authorList>
            <person name="Chiriac C."/>
            <person name="Salcher M."/>
            <person name="Ghai R."/>
            <person name="Kavagutti S V."/>
        </authorList>
    </citation>
    <scope>NUCLEOTIDE SEQUENCE</scope>
</reference>
<dbReference type="SMART" id="SM01232">
    <property type="entry name" value="H2TH"/>
    <property type="match status" value="1"/>
</dbReference>
<dbReference type="InterPro" id="IPR012319">
    <property type="entry name" value="FPG_cat"/>
</dbReference>
<keyword evidence="6" id="KW-0234">DNA repair</keyword>
<dbReference type="InterPro" id="IPR035937">
    <property type="entry name" value="FPG_N"/>
</dbReference>
<evidence type="ECO:0000256" key="4">
    <source>
        <dbReference type="ARBA" id="ARBA00022801"/>
    </source>
</evidence>
<dbReference type="EMBL" id="CAEZTY010000061">
    <property type="protein sequence ID" value="CAB4592086.1"/>
    <property type="molecule type" value="Genomic_DNA"/>
</dbReference>
<dbReference type="GO" id="GO:0003906">
    <property type="term" value="F:DNA-(apurinic or apyrimidinic site) endonuclease activity"/>
    <property type="evidence" value="ECO:0007669"/>
    <property type="project" value="InterPro"/>
</dbReference>
<sequence>MPEMLEVEIYRRAAAATLGRRIVAVDAPDTWFLKGGTDQGSVVAALVGRSFVTDRRRGKLLLLDTSDDGPTLGLRFGMTGVLELDGVAAIEGLEYSSHRKDPAWERFAVHFDGGGALRLRDPRRLGGVELDPDEDRLGPDAGDVSAVQLRAILADSNAPLKARLMDQARIAGLGNLLTDETLWRAGFDPARAAGSLTSDDVAKLRKTMRSTLRVLGRRGGSHMGDLQDSRRRGGLCPDDGAALLRRTIGGRTTYSCPQHQR</sequence>
<dbReference type="GO" id="GO:0003684">
    <property type="term" value="F:damaged DNA binding"/>
    <property type="evidence" value="ECO:0007669"/>
    <property type="project" value="InterPro"/>
</dbReference>
<evidence type="ECO:0000313" key="12">
    <source>
        <dbReference type="EMBL" id="CAB4592086.1"/>
    </source>
</evidence>
<dbReference type="GO" id="GO:0034039">
    <property type="term" value="F:8-oxo-7,8-dihydroguanine DNA N-glycosylase activity"/>
    <property type="evidence" value="ECO:0007669"/>
    <property type="project" value="TreeGrafter"/>
</dbReference>
<evidence type="ECO:0000256" key="9">
    <source>
        <dbReference type="ARBA" id="ARBA00023295"/>
    </source>
</evidence>
<evidence type="ECO:0000256" key="2">
    <source>
        <dbReference type="ARBA" id="ARBA00009409"/>
    </source>
</evidence>
<dbReference type="SUPFAM" id="SSF81624">
    <property type="entry name" value="N-terminal domain of MutM-like DNA repair proteins"/>
    <property type="match status" value="1"/>
</dbReference>
<dbReference type="SUPFAM" id="SSF46946">
    <property type="entry name" value="S13-like H2TH domain"/>
    <property type="match status" value="1"/>
</dbReference>
<evidence type="ECO:0000256" key="1">
    <source>
        <dbReference type="ARBA" id="ARBA00001668"/>
    </source>
</evidence>
<dbReference type="InterPro" id="IPR010979">
    <property type="entry name" value="Ribosomal_uS13-like_H2TH"/>
</dbReference>
<dbReference type="InterPro" id="IPR015886">
    <property type="entry name" value="H2TH_FPG"/>
</dbReference>
<dbReference type="Gene3D" id="1.10.8.50">
    <property type="match status" value="1"/>
</dbReference>
<dbReference type="SMART" id="SM00898">
    <property type="entry name" value="Fapy_DNA_glyco"/>
    <property type="match status" value="1"/>
</dbReference>
<evidence type="ECO:0000256" key="3">
    <source>
        <dbReference type="ARBA" id="ARBA00022763"/>
    </source>
</evidence>
<dbReference type="AlphaFoldDB" id="A0A6J6A287"/>
<keyword evidence="8" id="KW-0511">Multifunctional enzyme</keyword>
<evidence type="ECO:0000256" key="5">
    <source>
        <dbReference type="ARBA" id="ARBA00023125"/>
    </source>
</evidence>
<dbReference type="Pfam" id="PF06831">
    <property type="entry name" value="H2TH"/>
    <property type="match status" value="1"/>
</dbReference>
<dbReference type="PROSITE" id="PS51068">
    <property type="entry name" value="FPG_CAT"/>
    <property type="match status" value="1"/>
</dbReference>
<evidence type="ECO:0000313" key="11">
    <source>
        <dbReference type="EMBL" id="CAB4347220.1"/>
    </source>
</evidence>
<comment type="similarity">
    <text evidence="2">Belongs to the FPG family.</text>
</comment>
<accession>A0A6J6A287</accession>
<dbReference type="GO" id="GO:0016829">
    <property type="term" value="F:lyase activity"/>
    <property type="evidence" value="ECO:0007669"/>
    <property type="project" value="UniProtKB-KW"/>
</dbReference>
<organism evidence="11">
    <name type="scientific">freshwater metagenome</name>
    <dbReference type="NCBI Taxonomy" id="449393"/>
    <lineage>
        <taxon>unclassified sequences</taxon>
        <taxon>metagenomes</taxon>
        <taxon>ecological metagenomes</taxon>
    </lineage>
</organism>
<dbReference type="PANTHER" id="PTHR22993">
    <property type="entry name" value="FORMAMIDOPYRIMIDINE-DNA GLYCOSYLASE"/>
    <property type="match status" value="1"/>
</dbReference>
<evidence type="ECO:0000256" key="6">
    <source>
        <dbReference type="ARBA" id="ARBA00023204"/>
    </source>
</evidence>
<keyword evidence="3" id="KW-0227">DNA damage</keyword>
<dbReference type="GO" id="GO:0008270">
    <property type="term" value="F:zinc ion binding"/>
    <property type="evidence" value="ECO:0007669"/>
    <property type="project" value="InterPro"/>
</dbReference>
<dbReference type="Pfam" id="PF01149">
    <property type="entry name" value="Fapy_DNA_glyco"/>
    <property type="match status" value="1"/>
</dbReference>
<keyword evidence="5" id="KW-0238">DNA-binding</keyword>
<comment type="catalytic activity">
    <reaction evidence="1">
        <text>Hydrolysis of DNA containing ring-opened 7-methylguanine residues, releasing 2,6-diamino-4-hydroxy-5-(N-methyl)formamidopyrimidine.</text>
        <dbReference type="EC" id="3.2.2.23"/>
    </reaction>
</comment>
<name>A0A6J6A287_9ZZZZ</name>